<dbReference type="RefSeq" id="WP_006473050.1">
    <property type="nucleotide sequence ID" value="NZ_AOGE01000073.1"/>
</dbReference>
<evidence type="ECO:0000313" key="2">
    <source>
        <dbReference type="EMBL" id="ELT46872.1"/>
    </source>
</evidence>
<gene>
    <name evidence="2" type="ORF">D584_22836</name>
</gene>
<accession>M5JKG0</accession>
<dbReference type="PATRIC" id="fig|1234597.4.peg.4702"/>
<comment type="caution">
    <text evidence="2">The sequence shown here is derived from an EMBL/GenBank/DDBJ whole genome shotgun (WGS) entry which is preliminary data.</text>
</comment>
<proteinExistence type="predicted"/>
<dbReference type="GO" id="GO:0003677">
    <property type="term" value="F:DNA binding"/>
    <property type="evidence" value="ECO:0007669"/>
    <property type="project" value="InterPro"/>
</dbReference>
<feature type="domain" description="Arc-like DNA binding" evidence="1">
    <location>
        <begin position="11"/>
        <end position="47"/>
    </location>
</feature>
<name>M5JKG0_9HYPH</name>
<sequence>MSKTDNRLFKDQYQLRLPDGMRDELSAAAKANGRTMNAEIVARLSASGKTLRDEFAMAALNGMASIALDDGDMIMGWRNMSEAAYKAADAMLAARGGDHE</sequence>
<dbReference type="Proteomes" id="UP000011971">
    <property type="component" value="Unassembled WGS sequence"/>
</dbReference>
<evidence type="ECO:0000259" key="1">
    <source>
        <dbReference type="Pfam" id="PF03869"/>
    </source>
</evidence>
<dbReference type="InterPro" id="IPR013321">
    <property type="entry name" value="Arc_rbn_hlx_hlx"/>
</dbReference>
<dbReference type="InterPro" id="IPR010985">
    <property type="entry name" value="Ribbon_hlx_hlx"/>
</dbReference>
<dbReference type="AlphaFoldDB" id="M5JKG0"/>
<protein>
    <recommendedName>
        <fullName evidence="1">Arc-like DNA binding domain-containing protein</fullName>
    </recommendedName>
</protein>
<organism evidence="2 3">
    <name type="scientific">Brucella intermedia M86</name>
    <dbReference type="NCBI Taxonomy" id="1234597"/>
    <lineage>
        <taxon>Bacteria</taxon>
        <taxon>Pseudomonadati</taxon>
        <taxon>Pseudomonadota</taxon>
        <taxon>Alphaproteobacteria</taxon>
        <taxon>Hyphomicrobiales</taxon>
        <taxon>Brucellaceae</taxon>
        <taxon>Brucella/Ochrobactrum group</taxon>
        <taxon>Brucella</taxon>
    </lineage>
</organism>
<reference evidence="2 3" key="1">
    <citation type="journal article" date="2013" name="Gut Pathog.">
        <title>Draft genome of Ochrobactrum intermedium strain M86 isolated from non-ulcer dyspeptic individual from India.</title>
        <authorList>
            <person name="Kulkarni G."/>
            <person name="Dhotre D."/>
            <person name="Dharne M."/>
            <person name="Shetty S."/>
            <person name="Chowdhury S."/>
            <person name="Misra V."/>
            <person name="Misra S."/>
            <person name="Patole M."/>
            <person name="Shouche Y."/>
        </authorList>
    </citation>
    <scope>NUCLEOTIDE SEQUENCE [LARGE SCALE GENOMIC DNA]</scope>
    <source>
        <strain evidence="2 3">M86</strain>
    </source>
</reference>
<dbReference type="Gene3D" id="1.10.1220.10">
    <property type="entry name" value="Met repressor-like"/>
    <property type="match status" value="1"/>
</dbReference>
<dbReference type="Pfam" id="PF03869">
    <property type="entry name" value="Arc"/>
    <property type="match status" value="1"/>
</dbReference>
<dbReference type="InterPro" id="IPR005569">
    <property type="entry name" value="Arc_DNA-bd_dom"/>
</dbReference>
<dbReference type="SUPFAM" id="SSF47598">
    <property type="entry name" value="Ribbon-helix-helix"/>
    <property type="match status" value="1"/>
</dbReference>
<dbReference type="GO" id="GO:0006355">
    <property type="term" value="P:regulation of DNA-templated transcription"/>
    <property type="evidence" value="ECO:0007669"/>
    <property type="project" value="InterPro"/>
</dbReference>
<evidence type="ECO:0000313" key="3">
    <source>
        <dbReference type="Proteomes" id="UP000011971"/>
    </source>
</evidence>
<dbReference type="EMBL" id="AOGE01000073">
    <property type="protein sequence ID" value="ELT46872.1"/>
    <property type="molecule type" value="Genomic_DNA"/>
</dbReference>